<sequence length="519" mass="60236">MMAQSSLWSGIHLRRDLVEQWLADANALIPDRLSRKDQRELRILKSYLQTFLDGHKWRDYGSLNSVNFLEGLAKGPQWPLYSSLDDREALQNYLKRLAAVPAQDRVPAMLDRLQVEQMYFLPFQSALEDSNLPEVTKTHMWNKARELMNPIARSLKRLKKFVEQDYTSSTRSVEGVHSLPGGLEYYQACLDWYLGARMTPEEIFTLGVQEVGRIEGNIKKEELLLRYEILLEESIQPKLSKMFYNMPIPSVTVVPVENDGPWGSYGQNVFYVNLKEPTKRSTFTMLPLALHETNPGHHFQESYTRRYNIPGYRADAMNGRLYSVPFHFPVYSAYAEGWALYAEYLGEEMGLFEDPFDLFGRYCSEIFRACRLVVDSGIHAFGWTRERAISFLSNYSDFPASQIAAEVDRYITWPGQACAYKVGEIKIKELRQKAEEELGRRFDVKEFHHELLKMGYVPLDILEEVISEWIESKKQRPRTDYPPEYTEMTGESRSRASGLTLPVRVWTFVMLMASVLLIR</sequence>
<accession>A0ABD0K9W2</accession>
<proteinExistence type="predicted"/>
<dbReference type="Pfam" id="PF05960">
    <property type="entry name" value="DUF885"/>
    <property type="match status" value="2"/>
</dbReference>
<evidence type="ECO:0000313" key="1">
    <source>
        <dbReference type="EMBL" id="KAK7483860.1"/>
    </source>
</evidence>
<dbReference type="AlphaFoldDB" id="A0ABD0K9W2"/>
<dbReference type="PANTHER" id="PTHR33361">
    <property type="entry name" value="GLR0591 PROTEIN"/>
    <property type="match status" value="1"/>
</dbReference>
<evidence type="ECO:0000313" key="2">
    <source>
        <dbReference type="Proteomes" id="UP001519460"/>
    </source>
</evidence>
<dbReference type="PANTHER" id="PTHR33361:SF2">
    <property type="entry name" value="DUF885 DOMAIN-CONTAINING PROTEIN"/>
    <property type="match status" value="1"/>
</dbReference>
<protein>
    <recommendedName>
        <fullName evidence="3">DUF885 domain-containing protein</fullName>
    </recommendedName>
</protein>
<name>A0ABD0K9W2_9CAEN</name>
<dbReference type="EMBL" id="JACVVK020000219">
    <property type="protein sequence ID" value="KAK7483860.1"/>
    <property type="molecule type" value="Genomic_DNA"/>
</dbReference>
<gene>
    <name evidence="1" type="ORF">BaRGS_00024877</name>
</gene>
<dbReference type="InterPro" id="IPR010281">
    <property type="entry name" value="DUF885"/>
</dbReference>
<keyword evidence="2" id="KW-1185">Reference proteome</keyword>
<dbReference type="Proteomes" id="UP001519460">
    <property type="component" value="Unassembled WGS sequence"/>
</dbReference>
<evidence type="ECO:0008006" key="3">
    <source>
        <dbReference type="Google" id="ProtNLM"/>
    </source>
</evidence>
<organism evidence="1 2">
    <name type="scientific">Batillaria attramentaria</name>
    <dbReference type="NCBI Taxonomy" id="370345"/>
    <lineage>
        <taxon>Eukaryota</taxon>
        <taxon>Metazoa</taxon>
        <taxon>Spiralia</taxon>
        <taxon>Lophotrochozoa</taxon>
        <taxon>Mollusca</taxon>
        <taxon>Gastropoda</taxon>
        <taxon>Caenogastropoda</taxon>
        <taxon>Sorbeoconcha</taxon>
        <taxon>Cerithioidea</taxon>
        <taxon>Batillariidae</taxon>
        <taxon>Batillaria</taxon>
    </lineage>
</organism>
<comment type="caution">
    <text evidence="1">The sequence shown here is derived from an EMBL/GenBank/DDBJ whole genome shotgun (WGS) entry which is preliminary data.</text>
</comment>
<reference evidence="1 2" key="1">
    <citation type="journal article" date="2023" name="Sci. Data">
        <title>Genome assembly of the Korean intertidal mud-creeper Batillaria attramentaria.</title>
        <authorList>
            <person name="Patra A.K."/>
            <person name="Ho P.T."/>
            <person name="Jun S."/>
            <person name="Lee S.J."/>
            <person name="Kim Y."/>
            <person name="Won Y.J."/>
        </authorList>
    </citation>
    <scope>NUCLEOTIDE SEQUENCE [LARGE SCALE GENOMIC DNA]</scope>
    <source>
        <strain evidence="1">Wonlab-2016</strain>
    </source>
</reference>